<sequence>MPVIFIGGMPRSGTTLMRAMLDAHPNIRCGKETRVIPSLLSMREKLIKDQIDKERLHEAGVTEEVLDSAMVSFILEIVAKHGEAAPYLCNKDPYTLKYIDYLSQLFPNAKFLFMIRDGRATCHSIISRHVTIKDLDMTSYRSCIEKWNTSADVMLSQCLRVGSHRCITVHYEQLILQPESWLRKIFKFLAIPWDDSVLHHEDFIEKPGGIALSRTEPSTNQIIKPVNLEALSKWVGKIPKDVVKDMASIAPMLKTLGYDPNANPPDYGKPDPRVANNTLHIQQNLEYWKQREDKILLKKFS</sequence>
<keyword evidence="3 7" id="KW-0808">Transferase</keyword>
<dbReference type="Gene3D" id="3.40.50.300">
    <property type="entry name" value="P-loop containing nucleotide triphosphate hydrolases"/>
    <property type="match status" value="1"/>
</dbReference>
<comment type="caution">
    <text evidence="8">The sequence shown here is derived from an EMBL/GenBank/DDBJ whole genome shotgun (WGS) entry which is preliminary data.</text>
</comment>
<gene>
    <name evidence="8" type="ORF">CHS0354_034451</name>
</gene>
<organism evidence="8 9">
    <name type="scientific">Potamilus streckersoni</name>
    <dbReference type="NCBI Taxonomy" id="2493646"/>
    <lineage>
        <taxon>Eukaryota</taxon>
        <taxon>Metazoa</taxon>
        <taxon>Spiralia</taxon>
        <taxon>Lophotrochozoa</taxon>
        <taxon>Mollusca</taxon>
        <taxon>Bivalvia</taxon>
        <taxon>Autobranchia</taxon>
        <taxon>Heteroconchia</taxon>
        <taxon>Palaeoheterodonta</taxon>
        <taxon>Unionida</taxon>
        <taxon>Unionoidea</taxon>
        <taxon>Unionidae</taxon>
        <taxon>Ambleminae</taxon>
        <taxon>Lampsilini</taxon>
        <taxon>Potamilus</taxon>
    </lineage>
</organism>
<evidence type="ECO:0000313" key="8">
    <source>
        <dbReference type="EMBL" id="KAK3587297.1"/>
    </source>
</evidence>
<comment type="similarity">
    <text evidence="2 7">Belongs to the protein sulfotransferase family.</text>
</comment>
<evidence type="ECO:0000256" key="2">
    <source>
        <dbReference type="ARBA" id="ARBA00009988"/>
    </source>
</evidence>
<accession>A0AAE0VSA9</accession>
<dbReference type="Proteomes" id="UP001195483">
    <property type="component" value="Unassembled WGS sequence"/>
</dbReference>
<evidence type="ECO:0000256" key="3">
    <source>
        <dbReference type="ARBA" id="ARBA00022679"/>
    </source>
</evidence>
<dbReference type="InterPro" id="IPR026634">
    <property type="entry name" value="TPST-like"/>
</dbReference>
<dbReference type="EMBL" id="JAEAOA010002018">
    <property type="protein sequence ID" value="KAK3587297.1"/>
    <property type="molecule type" value="Genomic_DNA"/>
</dbReference>
<protein>
    <recommendedName>
        <fullName evidence="7">Protein-tyrosine sulfotransferase</fullName>
        <ecNumber evidence="7">2.8.2.20</ecNumber>
    </recommendedName>
</protein>
<comment type="catalytic activity">
    <reaction evidence="6 7">
        <text>L-tyrosyl-[protein] + 3'-phosphoadenylyl sulfate = O-sulfo-L-tyrosine-[protein] + adenosine 3',5'-bisphosphate + H(+)</text>
        <dbReference type="Rhea" id="RHEA:16801"/>
        <dbReference type="Rhea" id="RHEA-COMP:10136"/>
        <dbReference type="Rhea" id="RHEA-COMP:11688"/>
        <dbReference type="ChEBI" id="CHEBI:15378"/>
        <dbReference type="ChEBI" id="CHEBI:46858"/>
        <dbReference type="ChEBI" id="CHEBI:58339"/>
        <dbReference type="ChEBI" id="CHEBI:58343"/>
        <dbReference type="ChEBI" id="CHEBI:65286"/>
        <dbReference type="EC" id="2.8.2.20"/>
    </reaction>
</comment>
<dbReference type="PANTHER" id="PTHR12788:SF10">
    <property type="entry name" value="PROTEIN-TYROSINE SULFOTRANSFERASE"/>
    <property type="match status" value="1"/>
</dbReference>
<evidence type="ECO:0000256" key="5">
    <source>
        <dbReference type="ARBA" id="ARBA00023180"/>
    </source>
</evidence>
<evidence type="ECO:0000256" key="4">
    <source>
        <dbReference type="ARBA" id="ARBA00023157"/>
    </source>
</evidence>
<dbReference type="FunFam" id="3.40.50.300:FF:002853">
    <property type="entry name" value="Protein-tyrosine sulfotransferase"/>
    <property type="match status" value="1"/>
</dbReference>
<evidence type="ECO:0000256" key="1">
    <source>
        <dbReference type="ARBA" id="ARBA00003886"/>
    </source>
</evidence>
<evidence type="ECO:0000256" key="6">
    <source>
        <dbReference type="ARBA" id="ARBA00048460"/>
    </source>
</evidence>
<evidence type="ECO:0000313" key="9">
    <source>
        <dbReference type="Proteomes" id="UP001195483"/>
    </source>
</evidence>
<dbReference type="SUPFAM" id="SSF52540">
    <property type="entry name" value="P-loop containing nucleoside triphosphate hydrolases"/>
    <property type="match status" value="1"/>
</dbReference>
<dbReference type="InterPro" id="IPR027417">
    <property type="entry name" value="P-loop_NTPase"/>
</dbReference>
<keyword evidence="9" id="KW-1185">Reference proteome</keyword>
<dbReference type="GO" id="GO:0008476">
    <property type="term" value="F:protein-tyrosine sulfotransferase activity"/>
    <property type="evidence" value="ECO:0007669"/>
    <property type="project" value="UniProtKB-EC"/>
</dbReference>
<dbReference type="GO" id="GO:0005794">
    <property type="term" value="C:Golgi apparatus"/>
    <property type="evidence" value="ECO:0007669"/>
    <property type="project" value="UniProtKB-ARBA"/>
</dbReference>
<name>A0AAE0VSA9_9BIVA</name>
<dbReference type="AlphaFoldDB" id="A0AAE0VSA9"/>
<keyword evidence="5" id="KW-0325">Glycoprotein</keyword>
<keyword evidence="4" id="KW-1015">Disulfide bond</keyword>
<dbReference type="PANTHER" id="PTHR12788">
    <property type="entry name" value="PROTEIN-TYROSINE SULFOTRANSFERASE 2"/>
    <property type="match status" value="1"/>
</dbReference>
<dbReference type="Pfam" id="PF13469">
    <property type="entry name" value="Sulfotransfer_3"/>
    <property type="match status" value="1"/>
</dbReference>
<dbReference type="EC" id="2.8.2.20" evidence="7"/>
<evidence type="ECO:0000256" key="7">
    <source>
        <dbReference type="RuleBase" id="RU365018"/>
    </source>
</evidence>
<proteinExistence type="inferred from homology"/>
<reference evidence="8" key="3">
    <citation type="submission" date="2023-05" db="EMBL/GenBank/DDBJ databases">
        <authorList>
            <person name="Smith C.H."/>
        </authorList>
    </citation>
    <scope>NUCLEOTIDE SEQUENCE</scope>
    <source>
        <strain evidence="8">CHS0354</strain>
        <tissue evidence="8">Mantle</tissue>
    </source>
</reference>
<reference evidence="8" key="1">
    <citation type="journal article" date="2021" name="Genome Biol. Evol.">
        <title>A High-Quality Reference Genome for a Parasitic Bivalve with Doubly Uniparental Inheritance (Bivalvia: Unionida).</title>
        <authorList>
            <person name="Smith C.H."/>
        </authorList>
    </citation>
    <scope>NUCLEOTIDE SEQUENCE</scope>
    <source>
        <strain evidence="8">CHS0354</strain>
    </source>
</reference>
<comment type="function">
    <text evidence="1 7">Catalyzes the O-sulfation of tyrosine residues within acidic motifs of polypeptides, using 3'-phosphoadenylyl sulfate (PAPS) as cosubstrate.</text>
</comment>
<reference evidence="8" key="2">
    <citation type="journal article" date="2021" name="Genome Biol. Evol.">
        <title>Developing a high-quality reference genome for a parasitic bivalve with doubly uniparental inheritance (Bivalvia: Unionida).</title>
        <authorList>
            <person name="Smith C.H."/>
        </authorList>
    </citation>
    <scope>NUCLEOTIDE SEQUENCE</scope>
    <source>
        <strain evidence="8">CHS0354</strain>
        <tissue evidence="8">Mantle</tissue>
    </source>
</reference>